<organism evidence="9 10">
    <name type="scientific">Anoxybacteroides tepidamans</name>
    <dbReference type="NCBI Taxonomy" id="265948"/>
    <lineage>
        <taxon>Bacteria</taxon>
        <taxon>Bacillati</taxon>
        <taxon>Bacillota</taxon>
        <taxon>Bacilli</taxon>
        <taxon>Bacillales</taxon>
        <taxon>Anoxybacillaceae</taxon>
        <taxon>Anoxybacteroides</taxon>
    </lineage>
</organism>
<evidence type="ECO:0000256" key="3">
    <source>
        <dbReference type="ARBA" id="ARBA00022448"/>
    </source>
</evidence>
<evidence type="ECO:0000256" key="7">
    <source>
        <dbReference type="ARBA" id="ARBA00023136"/>
    </source>
</evidence>
<protein>
    <submittedName>
        <fullName evidence="9">Spore germination protein (Amino acid permease)</fullName>
    </submittedName>
</protein>
<dbReference type="Pfam" id="PF03845">
    <property type="entry name" value="Spore_permease"/>
    <property type="match status" value="1"/>
</dbReference>
<comment type="subcellular location">
    <subcellularLocation>
        <location evidence="1">Membrane</location>
        <topology evidence="1">Multi-pass membrane protein</topology>
    </subcellularLocation>
</comment>
<keyword evidence="4" id="KW-0309">Germination</keyword>
<dbReference type="AlphaFoldDB" id="A0A7W8IPE8"/>
<keyword evidence="7 8" id="KW-0472">Membrane</keyword>
<dbReference type="PANTHER" id="PTHR34975">
    <property type="entry name" value="SPORE GERMINATION PROTEIN A2"/>
    <property type="match status" value="1"/>
</dbReference>
<reference evidence="9 10" key="1">
    <citation type="submission" date="2020-08" db="EMBL/GenBank/DDBJ databases">
        <title>Genomic Encyclopedia of Type Strains, Phase IV (KMG-IV): sequencing the most valuable type-strain genomes for metagenomic binning, comparative biology and taxonomic classification.</title>
        <authorList>
            <person name="Goeker M."/>
        </authorList>
    </citation>
    <scope>NUCLEOTIDE SEQUENCE [LARGE SCALE GENOMIC DNA]</scope>
    <source>
        <strain evidence="9 10">DSM 16325</strain>
    </source>
</reference>
<dbReference type="Proteomes" id="UP000520011">
    <property type="component" value="Unassembled WGS sequence"/>
</dbReference>
<gene>
    <name evidence="9" type="ORF">HNQ34_000499</name>
</gene>
<evidence type="ECO:0000256" key="8">
    <source>
        <dbReference type="SAM" id="Phobius"/>
    </source>
</evidence>
<name>A0A7W8IPE8_9BACL</name>
<keyword evidence="3" id="KW-0813">Transport</keyword>
<dbReference type="PANTHER" id="PTHR34975:SF2">
    <property type="entry name" value="SPORE GERMINATION PROTEIN A2"/>
    <property type="match status" value="1"/>
</dbReference>
<dbReference type="GO" id="GO:0009847">
    <property type="term" value="P:spore germination"/>
    <property type="evidence" value="ECO:0007669"/>
    <property type="project" value="InterPro"/>
</dbReference>
<dbReference type="GO" id="GO:0016020">
    <property type="term" value="C:membrane"/>
    <property type="evidence" value="ECO:0007669"/>
    <property type="project" value="UniProtKB-SubCell"/>
</dbReference>
<evidence type="ECO:0000313" key="9">
    <source>
        <dbReference type="EMBL" id="MBB5323422.1"/>
    </source>
</evidence>
<feature type="transmembrane region" description="Helical" evidence="8">
    <location>
        <begin position="39"/>
        <end position="60"/>
    </location>
</feature>
<evidence type="ECO:0000256" key="1">
    <source>
        <dbReference type="ARBA" id="ARBA00004141"/>
    </source>
</evidence>
<evidence type="ECO:0000256" key="6">
    <source>
        <dbReference type="ARBA" id="ARBA00022989"/>
    </source>
</evidence>
<keyword evidence="6 8" id="KW-1133">Transmembrane helix</keyword>
<keyword evidence="5 8" id="KW-0812">Transmembrane</keyword>
<sequence>MEKGKISAVQMGIIMHPAITATAILLVPAITAHDAKQDMWISPFWASLVGFLTVYIAVQLHNRYPQKTVIEYSEQIVGKFLGKIVSFIFLFFYLHVTGIIVREYGEFIVGNFFVRTPLIFVMGSMIFVCAFAVRGGVEIIGRLSELIVPIVMTIILFLLFC</sequence>
<comment type="caution">
    <text evidence="9">The sequence shown here is derived from an EMBL/GenBank/DDBJ whole genome shotgun (WGS) entry which is preliminary data.</text>
</comment>
<evidence type="ECO:0000256" key="5">
    <source>
        <dbReference type="ARBA" id="ARBA00022692"/>
    </source>
</evidence>
<feature type="transmembrane region" description="Helical" evidence="8">
    <location>
        <begin position="112"/>
        <end position="133"/>
    </location>
</feature>
<keyword evidence="10" id="KW-1185">Reference proteome</keyword>
<feature type="transmembrane region" description="Helical" evidence="8">
    <location>
        <begin position="6"/>
        <end position="27"/>
    </location>
</feature>
<evidence type="ECO:0000256" key="2">
    <source>
        <dbReference type="ARBA" id="ARBA00007998"/>
    </source>
</evidence>
<feature type="transmembrane region" description="Helical" evidence="8">
    <location>
        <begin position="139"/>
        <end position="160"/>
    </location>
</feature>
<evidence type="ECO:0000256" key="4">
    <source>
        <dbReference type="ARBA" id="ARBA00022544"/>
    </source>
</evidence>
<dbReference type="EMBL" id="JACHEP010000001">
    <property type="protein sequence ID" value="MBB5323422.1"/>
    <property type="molecule type" value="Genomic_DNA"/>
</dbReference>
<feature type="transmembrane region" description="Helical" evidence="8">
    <location>
        <begin position="80"/>
        <end position="100"/>
    </location>
</feature>
<accession>A0A7W8IPE8</accession>
<evidence type="ECO:0000313" key="10">
    <source>
        <dbReference type="Proteomes" id="UP000520011"/>
    </source>
</evidence>
<comment type="similarity">
    <text evidence="2">Belongs to the amino acid-polyamine-organocation (APC) superfamily. Spore germination protein (SGP) (TC 2.A.3.9) family.</text>
</comment>
<dbReference type="InterPro" id="IPR004761">
    <property type="entry name" value="Spore_GerAB"/>
</dbReference>
<proteinExistence type="inferred from homology"/>